<dbReference type="PROSITE" id="PS51257">
    <property type="entry name" value="PROKAR_LIPOPROTEIN"/>
    <property type="match status" value="1"/>
</dbReference>
<dbReference type="RefSeq" id="WP_241935341.1">
    <property type="nucleotide sequence ID" value="NZ_JALBGC010000002.1"/>
</dbReference>
<protein>
    <submittedName>
        <fullName evidence="3">Uncharacterized protein</fullName>
    </submittedName>
</protein>
<evidence type="ECO:0000313" key="4">
    <source>
        <dbReference type="Proteomes" id="UP001139193"/>
    </source>
</evidence>
<feature type="chain" id="PRO_5040762013" evidence="2">
    <location>
        <begin position="26"/>
        <end position="286"/>
    </location>
</feature>
<comment type="caution">
    <text evidence="3">The sequence shown here is derived from an EMBL/GenBank/DDBJ whole genome shotgun (WGS) entry which is preliminary data.</text>
</comment>
<keyword evidence="2" id="KW-0732">Signal</keyword>
<dbReference type="Proteomes" id="UP001139193">
    <property type="component" value="Unassembled WGS sequence"/>
</dbReference>
<accession>A0A9X2AHX2</accession>
<evidence type="ECO:0000313" key="3">
    <source>
        <dbReference type="EMBL" id="MCI1187059.1"/>
    </source>
</evidence>
<reference evidence="3" key="1">
    <citation type="submission" date="2022-03" db="EMBL/GenBank/DDBJ databases">
        <title>Bacterial whole genome sequence for Hymenobacter sp. DH14.</title>
        <authorList>
            <person name="Le V."/>
        </authorList>
    </citation>
    <scope>NUCLEOTIDE SEQUENCE</scope>
    <source>
        <strain evidence="3">DH14</strain>
    </source>
</reference>
<evidence type="ECO:0000256" key="1">
    <source>
        <dbReference type="SAM" id="MobiDB-lite"/>
    </source>
</evidence>
<sequence length="286" mass="29925">MISRSWPALLPTALLVLACSRQPTASPAARFAASPPTIDGQASDWADSLRYDPASKLQYQVLNDGRMIYVRLKATDAATQGRIVRLGLTVWLDTTGRNQHQFGVRYPLGGRSQPELGPPQPDNPDASAADRQATRRARIALALAGLREMELLNYKGSKEPTLTDAQSQLGVKAALAADAQEDLVYELAVPLRLLYKRLPALNPGKVAVVGVTIVGNTPGNSSVASPDGSVVGNQNNVGMRGGYGGYGGGYGGGMRGGGMRGGRGGYGGGYGGESLSLKTSVQLSTK</sequence>
<gene>
    <name evidence="3" type="ORF">MON38_06480</name>
</gene>
<proteinExistence type="predicted"/>
<dbReference type="EMBL" id="JALBGC010000002">
    <property type="protein sequence ID" value="MCI1187059.1"/>
    <property type="molecule type" value="Genomic_DNA"/>
</dbReference>
<organism evidence="3 4">
    <name type="scientific">Hymenobacter cyanobacteriorum</name>
    <dbReference type="NCBI Taxonomy" id="2926463"/>
    <lineage>
        <taxon>Bacteria</taxon>
        <taxon>Pseudomonadati</taxon>
        <taxon>Bacteroidota</taxon>
        <taxon>Cytophagia</taxon>
        <taxon>Cytophagales</taxon>
        <taxon>Hymenobacteraceae</taxon>
        <taxon>Hymenobacter</taxon>
    </lineage>
</organism>
<feature type="region of interest" description="Disordered" evidence="1">
    <location>
        <begin position="102"/>
        <end position="131"/>
    </location>
</feature>
<feature type="signal peptide" evidence="2">
    <location>
        <begin position="1"/>
        <end position="25"/>
    </location>
</feature>
<dbReference type="AlphaFoldDB" id="A0A9X2AHX2"/>
<name>A0A9X2AHX2_9BACT</name>
<evidence type="ECO:0000256" key="2">
    <source>
        <dbReference type="SAM" id="SignalP"/>
    </source>
</evidence>
<keyword evidence="4" id="KW-1185">Reference proteome</keyword>